<proteinExistence type="predicted"/>
<dbReference type="RefSeq" id="WP_125283734.1">
    <property type="nucleotide sequence ID" value="NZ_UFQC01000004.1"/>
</dbReference>
<dbReference type="AlphaFoldDB" id="A0A446C9B7"/>
<protein>
    <submittedName>
        <fullName evidence="1">Uncharacterized protein</fullName>
    </submittedName>
</protein>
<name>A0A446C9B7_9BURK</name>
<dbReference type="Proteomes" id="UP000289465">
    <property type="component" value="Unassembled WGS sequence"/>
</dbReference>
<accession>A0A446C9B7</accession>
<gene>
    <name evidence="1" type="ORF">AVE30378_01043</name>
</gene>
<evidence type="ECO:0000313" key="2">
    <source>
        <dbReference type="Proteomes" id="UP000289465"/>
    </source>
</evidence>
<dbReference type="OrthoDB" id="9867317at2"/>
<organism evidence="1 2">
    <name type="scientific">Achromobacter veterisilvae</name>
    <dbReference type="NCBI Taxonomy" id="2069367"/>
    <lineage>
        <taxon>Bacteria</taxon>
        <taxon>Pseudomonadati</taxon>
        <taxon>Pseudomonadota</taxon>
        <taxon>Betaproteobacteria</taxon>
        <taxon>Burkholderiales</taxon>
        <taxon>Alcaligenaceae</taxon>
        <taxon>Achromobacter</taxon>
    </lineage>
</organism>
<dbReference type="EMBL" id="UFQC01000004">
    <property type="protein sequence ID" value="SSW64341.1"/>
    <property type="molecule type" value="Genomic_DNA"/>
</dbReference>
<sequence>MTTVTKFFEDNIKRLGSADRDPLAWNLNCGLFALAKQMDEIEQRQRATERALQDLAAQIRVQTR</sequence>
<reference evidence="1 2" key="1">
    <citation type="submission" date="2018-07" db="EMBL/GenBank/DDBJ databases">
        <authorList>
            <person name="Peeters C."/>
        </authorList>
    </citation>
    <scope>NUCLEOTIDE SEQUENCE [LARGE SCALE GENOMIC DNA]</scope>
    <source>
        <strain evidence="1 2">LMG 30378</strain>
    </source>
</reference>
<evidence type="ECO:0000313" key="1">
    <source>
        <dbReference type="EMBL" id="SSW64341.1"/>
    </source>
</evidence>